<keyword evidence="1" id="KW-0812">Transmembrane</keyword>
<feature type="transmembrane region" description="Helical" evidence="1">
    <location>
        <begin position="116"/>
        <end position="136"/>
    </location>
</feature>
<feature type="transmembrane region" description="Helical" evidence="1">
    <location>
        <begin position="85"/>
        <end position="104"/>
    </location>
</feature>
<evidence type="ECO:0000313" key="2">
    <source>
        <dbReference type="EMBL" id="AEG14387.1"/>
    </source>
</evidence>
<sequence length="167" mass="18920">MPGKLFTDTQSEVCFLRQGLYLLDPLRTVPEEWWDWRKNKFQVISLWFIRGMLSLSVASFIVLTLLPLIVLLFLASPWKEVATQAMYPVFWFYALVIWAVGCDPCKKRLRHGNSDVLLAVVALFGAGFAAVMIHFVTQYAFGADLVQAYASFFVSLLTEFAKLAVGL</sequence>
<name>A0AAU8P934_DESK7</name>
<gene>
    <name evidence="2" type="ordered locus">Desku_0781</name>
</gene>
<evidence type="ECO:0000256" key="1">
    <source>
        <dbReference type="SAM" id="Phobius"/>
    </source>
</evidence>
<reference evidence="3" key="1">
    <citation type="submission" date="2011-05" db="EMBL/GenBank/DDBJ databases">
        <title>Complete sequence of Desulfotomaculum kuznetsovii DSM 6115.</title>
        <authorList>
            <person name="Lucas S."/>
            <person name="Han J."/>
            <person name="Lapidus A."/>
            <person name="Cheng J.-F."/>
            <person name="Goodwin L."/>
            <person name="Pitluck S."/>
            <person name="Peters L."/>
            <person name="Mikhailova N."/>
            <person name="Lu M."/>
            <person name="Saunders E."/>
            <person name="Han C."/>
            <person name="Tapia R."/>
            <person name="Land M."/>
            <person name="Hauser L."/>
            <person name="Kyrpides N."/>
            <person name="Ivanova N."/>
            <person name="Pagani I."/>
            <person name="Nazina T."/>
            <person name="Ivanova A."/>
            <person name="Parshina S."/>
            <person name="Kuever J."/>
            <person name="Muyzer G."/>
            <person name="Plugge C."/>
            <person name="Stams A."/>
            <person name="Woyke T."/>
        </authorList>
    </citation>
    <scope>NUCLEOTIDE SEQUENCE [LARGE SCALE GENOMIC DNA]</scope>
    <source>
        <strain evidence="3">DSM 6115 / VKM B-1805 / 17</strain>
    </source>
</reference>
<proteinExistence type="predicted"/>
<dbReference type="EMBL" id="CP002770">
    <property type="protein sequence ID" value="AEG14387.1"/>
    <property type="molecule type" value="Genomic_DNA"/>
</dbReference>
<protein>
    <submittedName>
        <fullName evidence="2">Uncharacterized protein</fullName>
    </submittedName>
</protein>
<keyword evidence="1" id="KW-0472">Membrane</keyword>
<dbReference type="KEGG" id="dku:Desku_0781"/>
<evidence type="ECO:0000313" key="3">
    <source>
        <dbReference type="Proteomes" id="UP000009229"/>
    </source>
</evidence>
<dbReference type="Proteomes" id="UP000009229">
    <property type="component" value="Chromosome"/>
</dbReference>
<feature type="transmembrane region" description="Helical" evidence="1">
    <location>
        <begin position="47"/>
        <end position="73"/>
    </location>
</feature>
<keyword evidence="1" id="KW-1133">Transmembrane helix</keyword>
<organism evidence="2 3">
    <name type="scientific">Desulfofundulus kuznetsovii (strain DSM 6115 / VKM B-1805 / 17)</name>
    <name type="common">Desulfotomaculum kuznetsovii</name>
    <dbReference type="NCBI Taxonomy" id="760568"/>
    <lineage>
        <taxon>Bacteria</taxon>
        <taxon>Bacillati</taxon>
        <taxon>Bacillota</taxon>
        <taxon>Clostridia</taxon>
        <taxon>Eubacteriales</taxon>
        <taxon>Peptococcaceae</taxon>
        <taxon>Desulfofundulus</taxon>
    </lineage>
</organism>
<keyword evidence="3" id="KW-1185">Reference proteome</keyword>
<accession>A0AAU8P934</accession>
<dbReference type="AlphaFoldDB" id="A0AAU8P934"/>